<comment type="caution">
    <text evidence="1">The sequence shown here is derived from an EMBL/GenBank/DDBJ whole genome shotgun (WGS) entry which is preliminary data.</text>
</comment>
<name>A0ABQ0AWZ0_9FIRM</name>
<dbReference type="Pfam" id="PF06289">
    <property type="entry name" value="FlbD"/>
    <property type="match status" value="1"/>
</dbReference>
<dbReference type="EMBL" id="BAABXL010000001">
    <property type="protein sequence ID" value="GAA6268517.1"/>
    <property type="molecule type" value="Genomic_DNA"/>
</dbReference>
<sequence>MICVTRLNGEALYLNWLQVEYVESIPETKIRMMNGNYYLVKESVEKVREQAEIFLSRCMYGGKKEREED</sequence>
<evidence type="ECO:0000313" key="1">
    <source>
        <dbReference type="EMBL" id="GAA6268517.1"/>
    </source>
</evidence>
<accession>A0ABQ0AWZ0</accession>
<reference evidence="1 2" key="1">
    <citation type="submission" date="2024-04" db="EMBL/GenBank/DDBJ databases">
        <title>Defined microbial consortia suppress multidrug-resistant proinflammatory Enterobacteriaceae via ecological control.</title>
        <authorList>
            <person name="Furuichi M."/>
            <person name="Kawaguchi T."/>
            <person name="Pust M."/>
            <person name="Yasuma K."/>
            <person name="Plichta D."/>
            <person name="Hasegawa N."/>
            <person name="Ohya T."/>
            <person name="Bhattarai S."/>
            <person name="Sasajima S."/>
            <person name="Aoto Y."/>
            <person name="Tuganbaev T."/>
            <person name="Yaginuma M."/>
            <person name="Ueda M."/>
            <person name="Okahashi N."/>
            <person name="Amafuji K."/>
            <person name="Kiridooshi Y."/>
            <person name="Sugita K."/>
            <person name="Strazar M."/>
            <person name="Skelly A."/>
            <person name="Suda W."/>
            <person name="Hattori M."/>
            <person name="Nakamoto N."/>
            <person name="Caballero S."/>
            <person name="Norman J."/>
            <person name="Olle B."/>
            <person name="Tanoue T."/>
            <person name="Arita M."/>
            <person name="Bucci V."/>
            <person name="Atarashi K."/>
            <person name="Xavier R."/>
            <person name="Honda K."/>
        </authorList>
    </citation>
    <scope>NUCLEOTIDE SEQUENCE [LARGE SCALE GENOMIC DNA]</scope>
    <source>
        <strain evidence="2">f13</strain>
    </source>
</reference>
<evidence type="ECO:0000313" key="2">
    <source>
        <dbReference type="Proteomes" id="UP001600894"/>
    </source>
</evidence>
<gene>
    <name evidence="1" type="ORF">F130042H8_15770</name>
</gene>
<evidence type="ECO:0008006" key="3">
    <source>
        <dbReference type="Google" id="ProtNLM"/>
    </source>
</evidence>
<dbReference type="PANTHER" id="PTHR39185">
    <property type="entry name" value="SWARMING MOTILITY PROTEIN SWRD"/>
    <property type="match status" value="1"/>
</dbReference>
<organism evidence="1 2">
    <name type="scientific">Enterocloster alcoholdehydrogenati</name>
    <dbReference type="NCBI Taxonomy" id="2547410"/>
    <lineage>
        <taxon>Bacteria</taxon>
        <taxon>Bacillati</taxon>
        <taxon>Bacillota</taxon>
        <taxon>Clostridia</taxon>
        <taxon>Lachnospirales</taxon>
        <taxon>Lachnospiraceae</taxon>
        <taxon>Enterocloster</taxon>
    </lineage>
</organism>
<dbReference type="Proteomes" id="UP001600894">
    <property type="component" value="Unassembled WGS sequence"/>
</dbReference>
<protein>
    <recommendedName>
        <fullName evidence="3">Flagellar protein FlbD</fullName>
    </recommendedName>
</protein>
<dbReference type="PANTHER" id="PTHR39185:SF1">
    <property type="entry name" value="SWARMING MOTILITY PROTEIN SWRD"/>
    <property type="match status" value="1"/>
</dbReference>
<proteinExistence type="predicted"/>
<dbReference type="InterPro" id="IPR009384">
    <property type="entry name" value="SwrD-like"/>
</dbReference>
<dbReference type="RefSeq" id="WP_176253567.1">
    <property type="nucleotide sequence ID" value="NZ_BAABXL010000001.1"/>
</dbReference>
<keyword evidence="2" id="KW-1185">Reference proteome</keyword>